<dbReference type="PANTHER" id="PTHR21026:SF2">
    <property type="entry name" value="LARGE RIBOSOMAL SUBUNIT PROTEIN BL32M"/>
    <property type="match status" value="1"/>
</dbReference>
<evidence type="ECO:0000256" key="4">
    <source>
        <dbReference type="ARBA" id="ARBA00022980"/>
    </source>
</evidence>
<keyword evidence="6" id="KW-0687">Ribonucleoprotein</keyword>
<dbReference type="Pfam" id="PF01783">
    <property type="entry name" value="Ribosomal_L32p"/>
    <property type="match status" value="1"/>
</dbReference>
<evidence type="ECO:0000256" key="1">
    <source>
        <dbReference type="ARBA" id="ARBA00004173"/>
    </source>
</evidence>
<comment type="caution">
    <text evidence="10">The sequence shown here is derived from an EMBL/GenBank/DDBJ whole genome shotgun (WGS) entry which is preliminary data.</text>
</comment>
<dbReference type="SUPFAM" id="SSF57829">
    <property type="entry name" value="Zn-binding ribosomal proteins"/>
    <property type="match status" value="1"/>
</dbReference>
<dbReference type="EMBL" id="MRZV01000518">
    <property type="protein sequence ID" value="PIK48521.1"/>
    <property type="molecule type" value="Genomic_DNA"/>
</dbReference>
<dbReference type="Proteomes" id="UP000230750">
    <property type="component" value="Unassembled WGS sequence"/>
</dbReference>
<evidence type="ECO:0000313" key="10">
    <source>
        <dbReference type="EMBL" id="PIK48521.1"/>
    </source>
</evidence>
<dbReference type="GO" id="GO:0006412">
    <property type="term" value="P:translation"/>
    <property type="evidence" value="ECO:0007669"/>
    <property type="project" value="InterPro"/>
</dbReference>
<dbReference type="GO" id="GO:0003735">
    <property type="term" value="F:structural constituent of ribosome"/>
    <property type="evidence" value="ECO:0007669"/>
    <property type="project" value="InterPro"/>
</dbReference>
<dbReference type="InterPro" id="IPR051991">
    <property type="entry name" value="Mitoribosomal_protein_bL32"/>
</dbReference>
<dbReference type="STRING" id="307972.A0A2G8KKI2"/>
<accession>A0A2G8KKI2</accession>
<evidence type="ECO:0000256" key="2">
    <source>
        <dbReference type="ARBA" id="ARBA00008560"/>
    </source>
</evidence>
<sequence length="178" mass="21059">MSGIWRSQLRIFGASWRQHLETLHQKLFGFQYEEAALLDMIHNQQSLKEEQDSNPWQWTGMLWAVPKHRRTLQVRKTRRRAQERLFKRSDDLVACETCGHHRRIGFLCSNCLSRIREETYAIKASVKASWAENSKNNIQDKDNVIIYTGESPDGEDSNKNFVQMNKKRPGWFQRHLLS</sequence>
<organism evidence="10 11">
    <name type="scientific">Stichopus japonicus</name>
    <name type="common">Sea cucumber</name>
    <dbReference type="NCBI Taxonomy" id="307972"/>
    <lineage>
        <taxon>Eukaryota</taxon>
        <taxon>Metazoa</taxon>
        <taxon>Echinodermata</taxon>
        <taxon>Eleutherozoa</taxon>
        <taxon>Echinozoa</taxon>
        <taxon>Holothuroidea</taxon>
        <taxon>Aspidochirotacea</taxon>
        <taxon>Aspidochirotida</taxon>
        <taxon>Stichopodidae</taxon>
        <taxon>Apostichopus</taxon>
    </lineage>
</organism>
<protein>
    <recommendedName>
        <fullName evidence="7">Large ribosomal subunit protein bL32m</fullName>
    </recommendedName>
    <alternativeName>
        <fullName evidence="8">39S ribosomal protein L32, mitochondrial</fullName>
    </alternativeName>
</protein>
<dbReference type="AlphaFoldDB" id="A0A2G8KKI2"/>
<evidence type="ECO:0000256" key="7">
    <source>
        <dbReference type="ARBA" id="ARBA00039935"/>
    </source>
</evidence>
<gene>
    <name evidence="10" type="ORF">BSL78_14623</name>
</gene>
<evidence type="ECO:0000256" key="9">
    <source>
        <dbReference type="ARBA" id="ARBA00045766"/>
    </source>
</evidence>
<name>A0A2G8KKI2_STIJA</name>
<dbReference type="InterPro" id="IPR002677">
    <property type="entry name" value="Ribosomal_bL32"/>
</dbReference>
<evidence type="ECO:0000256" key="8">
    <source>
        <dbReference type="ARBA" id="ARBA00042577"/>
    </source>
</evidence>
<keyword evidence="4 10" id="KW-0689">Ribosomal protein</keyword>
<dbReference type="OrthoDB" id="2014905at2759"/>
<comment type="subcellular location">
    <subcellularLocation>
        <location evidence="1">Mitochondrion</location>
    </subcellularLocation>
</comment>
<proteinExistence type="inferred from homology"/>
<evidence type="ECO:0000256" key="3">
    <source>
        <dbReference type="ARBA" id="ARBA00022946"/>
    </source>
</evidence>
<dbReference type="InterPro" id="IPR011332">
    <property type="entry name" value="Ribosomal_zn-bd"/>
</dbReference>
<keyword evidence="11" id="KW-1185">Reference proteome</keyword>
<evidence type="ECO:0000256" key="6">
    <source>
        <dbReference type="ARBA" id="ARBA00023274"/>
    </source>
</evidence>
<reference evidence="10 11" key="1">
    <citation type="journal article" date="2017" name="PLoS Biol.">
        <title>The sea cucumber genome provides insights into morphological evolution and visceral regeneration.</title>
        <authorList>
            <person name="Zhang X."/>
            <person name="Sun L."/>
            <person name="Yuan J."/>
            <person name="Sun Y."/>
            <person name="Gao Y."/>
            <person name="Zhang L."/>
            <person name="Li S."/>
            <person name="Dai H."/>
            <person name="Hamel J.F."/>
            <person name="Liu C."/>
            <person name="Yu Y."/>
            <person name="Liu S."/>
            <person name="Lin W."/>
            <person name="Guo K."/>
            <person name="Jin S."/>
            <person name="Xu P."/>
            <person name="Storey K.B."/>
            <person name="Huan P."/>
            <person name="Zhang T."/>
            <person name="Zhou Y."/>
            <person name="Zhang J."/>
            <person name="Lin C."/>
            <person name="Li X."/>
            <person name="Xing L."/>
            <person name="Huo D."/>
            <person name="Sun M."/>
            <person name="Wang L."/>
            <person name="Mercier A."/>
            <person name="Li F."/>
            <person name="Yang H."/>
            <person name="Xiang J."/>
        </authorList>
    </citation>
    <scope>NUCLEOTIDE SEQUENCE [LARGE SCALE GENOMIC DNA]</scope>
    <source>
        <strain evidence="10">Shaxun</strain>
        <tissue evidence="10">Muscle</tissue>
    </source>
</reference>
<keyword evidence="3" id="KW-0809">Transit peptide</keyword>
<keyword evidence="5" id="KW-0496">Mitochondrion</keyword>
<comment type="similarity">
    <text evidence="2">Belongs to the bacterial ribosomal protein bL32 family.</text>
</comment>
<dbReference type="PANTHER" id="PTHR21026">
    <property type="entry name" value="39S RIBOSOMAL PROTEIN L32, MITOCHONDRIAL"/>
    <property type="match status" value="1"/>
</dbReference>
<dbReference type="GO" id="GO:0005762">
    <property type="term" value="C:mitochondrial large ribosomal subunit"/>
    <property type="evidence" value="ECO:0007669"/>
    <property type="project" value="TreeGrafter"/>
</dbReference>
<comment type="function">
    <text evidence="9">Component of the mitochondrial large ribosomal subunit (mt-LSU). The mitochondrial ribosome (mitoribosome) is a large ribonucleoprotein complex responsible for the synthesis of proteins inside mitochondria.</text>
</comment>
<evidence type="ECO:0000313" key="11">
    <source>
        <dbReference type="Proteomes" id="UP000230750"/>
    </source>
</evidence>
<evidence type="ECO:0000256" key="5">
    <source>
        <dbReference type="ARBA" id="ARBA00023128"/>
    </source>
</evidence>